<keyword evidence="5" id="KW-1185">Reference proteome</keyword>
<evidence type="ECO:0000313" key="5">
    <source>
        <dbReference type="Proteomes" id="UP001530293"/>
    </source>
</evidence>
<keyword evidence="2" id="KW-0812">Transmembrane</keyword>
<dbReference type="InterPro" id="IPR000757">
    <property type="entry name" value="Beta-glucanase-like"/>
</dbReference>
<dbReference type="PANTHER" id="PTHR10963:SF24">
    <property type="entry name" value="GLYCOSIDASE C21B10.07-RELATED"/>
    <property type="match status" value="1"/>
</dbReference>
<sequence>MMARRSSNNNNNNNGDNDDEHERTSLLASSSAPPTSTSTLPPFRARSNTGGSGGSGTRTTLTDAALVAITSNARRLADDEDKEGGDEGEDEDEDDADDDDDLGDDETFDEDIEGADYLEYISARAAAFNESFDASTRSTPPIANITTTTAATTAAWQVPRNEVEEEEARQQRRRRTTMLSLPRPLSHPEIEPSQDGTTPSKTLSSPHWLLQPLTVRLAGILLFVLFLGAALLLALGAYIAGPPQRPTGKYILLESQMISSSMGGSSSSSGSADDFLKYYDFYAGKDSVGSGGYITYVSREVAESDGIVGVVTESVPASNMIEIYEEGDPRGVEIDWLKEDLVFLEQLKRRREMMEDEKEKDEANYTVGGGVSADDHDNLEITEIHVKAGIQIQNNLPPPRLEPFNPDSTNATNPTETFIILGSKATPDGPRNSIRLEGRRRFNRGLFIVDLRHMPSGCGTWPALWLTDEANWPVNGEIDIIEGVNYQDTAKTALHTAKECKMDDVPEMSKTGTWDTAVGIPDRKTGKPDMTFRYAQNCFVYDPHQWINQGCVATDVKLEGRSLGIPLNENGGGVYALEWDPVYHHIRTWVFSPHGRVPRNLRDALRTANNVDVETRVAPDTSLWGLPYGHFPIGEGTNCPAEHFRNMRLVINLSFCGSVAGTRYFMDCPQKFKKFKTCNEWVASNPDELKEAYWKIRGVYVYEREWERQWV</sequence>
<evidence type="ECO:0000259" key="3">
    <source>
        <dbReference type="PROSITE" id="PS51762"/>
    </source>
</evidence>
<dbReference type="AlphaFoldDB" id="A0ABD3ML53"/>
<feature type="transmembrane region" description="Helical" evidence="2">
    <location>
        <begin position="217"/>
        <end position="240"/>
    </location>
</feature>
<dbReference type="Pfam" id="PF26113">
    <property type="entry name" value="GH16_XgeA"/>
    <property type="match status" value="1"/>
</dbReference>
<evidence type="ECO:0000313" key="4">
    <source>
        <dbReference type="EMBL" id="KAL3763574.1"/>
    </source>
</evidence>
<dbReference type="PROSITE" id="PS51762">
    <property type="entry name" value="GH16_2"/>
    <property type="match status" value="1"/>
</dbReference>
<dbReference type="Proteomes" id="UP001530293">
    <property type="component" value="Unassembled WGS sequence"/>
</dbReference>
<feature type="compositionally biased region" description="Low complexity" evidence="1">
    <location>
        <begin position="25"/>
        <end position="49"/>
    </location>
</feature>
<keyword evidence="2" id="KW-1133">Transmembrane helix</keyword>
<organism evidence="4 5">
    <name type="scientific">Discostella pseudostelligera</name>
    <dbReference type="NCBI Taxonomy" id="259834"/>
    <lineage>
        <taxon>Eukaryota</taxon>
        <taxon>Sar</taxon>
        <taxon>Stramenopiles</taxon>
        <taxon>Ochrophyta</taxon>
        <taxon>Bacillariophyta</taxon>
        <taxon>Coscinodiscophyceae</taxon>
        <taxon>Thalassiosirophycidae</taxon>
        <taxon>Stephanodiscales</taxon>
        <taxon>Stephanodiscaceae</taxon>
        <taxon>Discostella</taxon>
    </lineage>
</organism>
<dbReference type="EMBL" id="JALLBG020000120">
    <property type="protein sequence ID" value="KAL3763574.1"/>
    <property type="molecule type" value="Genomic_DNA"/>
</dbReference>
<gene>
    <name evidence="4" type="ORF">ACHAWU_003240</name>
</gene>
<dbReference type="PANTHER" id="PTHR10963">
    <property type="entry name" value="GLYCOSYL HYDROLASE-RELATED"/>
    <property type="match status" value="1"/>
</dbReference>
<feature type="domain" description="GH16" evidence="3">
    <location>
        <begin position="391"/>
        <end position="619"/>
    </location>
</feature>
<name>A0ABD3ML53_9STRA</name>
<evidence type="ECO:0000256" key="2">
    <source>
        <dbReference type="SAM" id="Phobius"/>
    </source>
</evidence>
<dbReference type="Gene3D" id="2.60.120.200">
    <property type="match status" value="1"/>
</dbReference>
<feature type="region of interest" description="Disordered" evidence="1">
    <location>
        <begin position="159"/>
        <end position="204"/>
    </location>
</feature>
<accession>A0ABD3ML53</accession>
<dbReference type="InterPro" id="IPR050546">
    <property type="entry name" value="Glycosyl_Hydrlase_16"/>
</dbReference>
<proteinExistence type="predicted"/>
<feature type="compositionally biased region" description="Polar residues" evidence="1">
    <location>
        <begin position="194"/>
        <end position="204"/>
    </location>
</feature>
<keyword evidence="2" id="KW-0472">Membrane</keyword>
<dbReference type="SUPFAM" id="SSF49899">
    <property type="entry name" value="Concanavalin A-like lectins/glucanases"/>
    <property type="match status" value="1"/>
</dbReference>
<reference evidence="4 5" key="1">
    <citation type="submission" date="2024-10" db="EMBL/GenBank/DDBJ databases">
        <title>Updated reference genomes for cyclostephanoid diatoms.</title>
        <authorList>
            <person name="Roberts W.R."/>
            <person name="Alverson A.J."/>
        </authorList>
    </citation>
    <scope>NUCLEOTIDE SEQUENCE [LARGE SCALE GENOMIC DNA]</scope>
    <source>
        <strain evidence="4 5">AJA232-27</strain>
    </source>
</reference>
<dbReference type="InterPro" id="IPR013320">
    <property type="entry name" value="ConA-like_dom_sf"/>
</dbReference>
<protein>
    <recommendedName>
        <fullName evidence="3">GH16 domain-containing protein</fullName>
    </recommendedName>
</protein>
<feature type="region of interest" description="Disordered" evidence="1">
    <location>
        <begin position="1"/>
        <end position="108"/>
    </location>
</feature>
<feature type="compositionally biased region" description="Acidic residues" evidence="1">
    <location>
        <begin position="78"/>
        <end position="108"/>
    </location>
</feature>
<comment type="caution">
    <text evidence="4">The sequence shown here is derived from an EMBL/GenBank/DDBJ whole genome shotgun (WGS) entry which is preliminary data.</text>
</comment>
<evidence type="ECO:0000256" key="1">
    <source>
        <dbReference type="SAM" id="MobiDB-lite"/>
    </source>
</evidence>